<dbReference type="OrthoDB" id="366726at2"/>
<dbReference type="PANTHER" id="PTHR30006:SF2">
    <property type="entry name" value="ABC TRANSPORTER SUBSTRATE-BINDING PROTEIN"/>
    <property type="match status" value="1"/>
</dbReference>
<proteinExistence type="predicted"/>
<dbReference type="RefSeq" id="WP_102768710.1">
    <property type="nucleotide sequence ID" value="NZ_POSP01000003.1"/>
</dbReference>
<sequence length="362" mass="40040">MKRRHLLLGTLGLPTGRVLAQPMAPPVAEALFNPPPALVAAARAEGRLHTLGMPDHWANWGGIWADLKRLYGIEHSDENMNSADEIERMASEGSRATADLGDVGFEYGAVARGRGISRPHKPMVWSQLPAWARDEDGFWALAYTGTIAFAVNTRRTGGRVPGSWRALFEGPYTVQVGGVGSSAQASANVLAAAIALGGDETRLQPALEAFAKLERQGRLVHSNAMVSDLQRGSADVYLLWDFVALGHRSRVRRPSEYEVLIPSDGSVTSGYTTLINRHAPHPNAALLAREYIFSDPGQLQLARGYARPIRLEHLDLPADVRQRLLDPAQYRPARALRPFVWAWELKKLRQTWQDEVLRKRSR</sequence>
<evidence type="ECO:0000313" key="3">
    <source>
        <dbReference type="EMBL" id="PND38792.1"/>
    </source>
</evidence>
<feature type="chain" id="PRO_5014627443" evidence="2">
    <location>
        <begin position="21"/>
        <end position="362"/>
    </location>
</feature>
<evidence type="ECO:0000256" key="1">
    <source>
        <dbReference type="ARBA" id="ARBA00022729"/>
    </source>
</evidence>
<dbReference type="SUPFAM" id="SSF53850">
    <property type="entry name" value="Periplasmic binding protein-like II"/>
    <property type="match status" value="1"/>
</dbReference>
<reference evidence="3 4" key="1">
    <citation type="submission" date="2018-01" db="EMBL/GenBank/DDBJ databases">
        <title>Draft genome sequence of Paucibacter aquatile CR182 isolated from freshwater of the Nakdong River.</title>
        <authorList>
            <person name="Choi A."/>
            <person name="Chung E.J."/>
        </authorList>
    </citation>
    <scope>NUCLEOTIDE SEQUENCE [LARGE SCALE GENOMIC DNA]</scope>
    <source>
        <strain evidence="3 4">CR182</strain>
    </source>
</reference>
<accession>A0A2N8KZF9</accession>
<organism evidence="3 4">
    <name type="scientific">Kinneretia aquatilis</name>
    <dbReference type="NCBI Taxonomy" id="2070761"/>
    <lineage>
        <taxon>Bacteria</taxon>
        <taxon>Pseudomonadati</taxon>
        <taxon>Pseudomonadota</taxon>
        <taxon>Betaproteobacteria</taxon>
        <taxon>Burkholderiales</taxon>
        <taxon>Sphaerotilaceae</taxon>
        <taxon>Roseateles</taxon>
    </lineage>
</organism>
<dbReference type="AlphaFoldDB" id="A0A2N8KZF9"/>
<feature type="signal peptide" evidence="2">
    <location>
        <begin position="1"/>
        <end position="20"/>
    </location>
</feature>
<dbReference type="Pfam" id="PF13343">
    <property type="entry name" value="SBP_bac_6"/>
    <property type="match status" value="1"/>
</dbReference>
<keyword evidence="1 2" id="KW-0732">Signal</keyword>
<dbReference type="Gene3D" id="3.40.190.10">
    <property type="entry name" value="Periplasmic binding protein-like II"/>
    <property type="match status" value="2"/>
</dbReference>
<comment type="caution">
    <text evidence="3">The sequence shown here is derived from an EMBL/GenBank/DDBJ whole genome shotgun (WGS) entry which is preliminary data.</text>
</comment>
<dbReference type="PANTHER" id="PTHR30006">
    <property type="entry name" value="THIAMINE-BINDING PERIPLASMIC PROTEIN-RELATED"/>
    <property type="match status" value="1"/>
</dbReference>
<dbReference type="GO" id="GO:0030288">
    <property type="term" value="C:outer membrane-bounded periplasmic space"/>
    <property type="evidence" value="ECO:0007669"/>
    <property type="project" value="TreeGrafter"/>
</dbReference>
<evidence type="ECO:0000256" key="2">
    <source>
        <dbReference type="SAM" id="SignalP"/>
    </source>
</evidence>
<gene>
    <name evidence="3" type="ORF">C1O66_15510</name>
</gene>
<dbReference type="GO" id="GO:0030976">
    <property type="term" value="F:thiamine pyrophosphate binding"/>
    <property type="evidence" value="ECO:0007669"/>
    <property type="project" value="TreeGrafter"/>
</dbReference>
<dbReference type="Proteomes" id="UP000235916">
    <property type="component" value="Unassembled WGS sequence"/>
</dbReference>
<keyword evidence="4" id="KW-1185">Reference proteome</keyword>
<protein>
    <submittedName>
        <fullName evidence="3">ABC transporter substrate-binding protein</fullName>
    </submittedName>
</protein>
<dbReference type="GO" id="GO:0030975">
    <property type="term" value="F:thiamine binding"/>
    <property type="evidence" value="ECO:0007669"/>
    <property type="project" value="TreeGrafter"/>
</dbReference>
<evidence type="ECO:0000313" key="4">
    <source>
        <dbReference type="Proteomes" id="UP000235916"/>
    </source>
</evidence>
<dbReference type="GO" id="GO:0015888">
    <property type="term" value="P:thiamine transport"/>
    <property type="evidence" value="ECO:0007669"/>
    <property type="project" value="TreeGrafter"/>
</dbReference>
<name>A0A2N8KZF9_9BURK</name>
<dbReference type="EMBL" id="POSP01000003">
    <property type="protein sequence ID" value="PND38792.1"/>
    <property type="molecule type" value="Genomic_DNA"/>
</dbReference>